<dbReference type="Gene3D" id="1.10.510.10">
    <property type="entry name" value="Transferase(Phosphotransferase) domain 1"/>
    <property type="match status" value="1"/>
</dbReference>
<dbReference type="PROSITE" id="PS50011">
    <property type="entry name" value="PROTEIN_KINASE_DOM"/>
    <property type="match status" value="1"/>
</dbReference>
<evidence type="ECO:0000256" key="8">
    <source>
        <dbReference type="ARBA" id="ARBA00023293"/>
    </source>
</evidence>
<dbReference type="InterPro" id="IPR001245">
    <property type="entry name" value="Ser-Thr/Tyr_kinase_cat_dom"/>
</dbReference>
<dbReference type="Gene3D" id="3.30.70.1230">
    <property type="entry name" value="Nucleotide cyclase"/>
    <property type="match status" value="1"/>
</dbReference>
<evidence type="ECO:0000256" key="10">
    <source>
        <dbReference type="RuleBase" id="RU003431"/>
    </source>
</evidence>
<keyword evidence="6 12" id="KW-0472">Membrane</keyword>
<keyword evidence="16" id="KW-1185">Reference proteome</keyword>
<keyword evidence="4" id="KW-0547">Nucleotide-binding</keyword>
<accession>A0ABM4CD19</accession>
<evidence type="ECO:0000256" key="6">
    <source>
        <dbReference type="ARBA" id="ARBA00023136"/>
    </source>
</evidence>
<feature type="region of interest" description="Disordered" evidence="11">
    <location>
        <begin position="1215"/>
        <end position="1238"/>
    </location>
</feature>
<feature type="chain" id="PRO_5046964843" description="Guanylate cyclase" evidence="13">
    <location>
        <begin position="22"/>
        <end position="1238"/>
    </location>
</feature>
<dbReference type="CDD" id="cd07302">
    <property type="entry name" value="CHD"/>
    <property type="match status" value="1"/>
</dbReference>
<dbReference type="RefSeq" id="XP_065659569.1">
    <property type="nucleotide sequence ID" value="XM_065803497.1"/>
</dbReference>
<keyword evidence="5 12" id="KW-1133">Transmembrane helix</keyword>
<dbReference type="Pfam" id="PF07714">
    <property type="entry name" value="PK_Tyr_Ser-Thr"/>
    <property type="match status" value="1"/>
</dbReference>
<sequence>MFLRLFLLLVFLNQAIQNKSATYEEGYLDIYNIPANKWNKSDIVFALNLPFQLCQTCKNRHSGSGYNTAKYYAAAAAVAVEDINNSNDSLPNHKLRYVWDFNETDTHCYEPDAIKAQFKQISIGVHGFIGYACSCLTVAKNAAAMNLPLISMSCAEPSLSDKNDYPTFARTSSLNLDSVLMVEALLKKFNWNKIAVIYEKNTLWEPMFKELQQISKSNGKFSIELETSYTKEEAYEKEKESIEHIIEPFLKALPHKARIVILMIDKGYLRSFLLSAFTENLTNGEYIFIAVHPFVGMEKLFQTHSFTAVHAWFLPWKGAVGNNLYDPIILRNMMIAYQSVLILQPEIPFVNQTGNDEFKKFQDRVIVAMKKPPFFIDGLDSINKSAIPTRPPEEAQRLYDAVKLYAYGLTEAIKNNEDTRNGIAIINHLKGKTFQSVTGSRFVVNSNADTQVYFNVLQFQYDDIETELMILQDDNKKREGDVMLKWHPKKIYSIYPNCSNRNCSSFTLERSPSNPEPKWIIGHIPHDEPKCGFHNEKCQVKDSKNSTLLGVTIALTVLSVIFLVVPIFIFRHIRLEKKIYSKLWKIGPEELFFHDWKSVSYTSLGTLTNVDFDASNRFTPCAFYKGSLVAVKKIEKKNVELNKNVLMELQQIRDVRHNNLNQFIGACVTSGNIFIVTQYNSKGSLQDVLENHEIKLDTLFILSLINDIIKGMSYLHSTDIKSHGNLKSSNCVIDSRWVLKITDFGLNAFREIQGHTLSSEPASNLLWKAPELLCANVLSTSRGTQKGDVYSFGIILQECHTREGAWGDFSGDPRVIIETVMRRTKPPFRPLVQNLLEGAEGLRDVMKRCWNEVPEERPSFSELRREIELMMKSNGLKTNIFDNMIYMMGKYSDGLEELVEERTECLREEKQKVEALLERMLPRSVALQLMKGKEVEAESFENVTIYFSDIVGFTKLCSSITPMEVVALLNSLYTMFDQVTKAYDVYKVETIGDAYMVVSGLPIRNGTHHVKEIALFAIAILQKVKTFKIQPSQEPLLVRIGIHTGPVVAGVVGTSMPRYCLFGNTVNMASRMESTGEALRIQISNQTREFLMSCGEFEIRPRGLTEVKGKGQVETYWLTGVNDLLNGNQYSLKRRNTENVYTQPDEKTFHKLLRESPKFRHRVHLTPEYLPKTPSFSNKPKKRYSNDKRYSIELGSISPEQMNLIRPRVSTFHSPLHSSATNSPVINNSLPASPTYIL</sequence>
<dbReference type="Proteomes" id="UP001652625">
    <property type="component" value="Chromosome 08"/>
</dbReference>
<evidence type="ECO:0000259" key="15">
    <source>
        <dbReference type="PROSITE" id="PS50125"/>
    </source>
</evidence>
<reference evidence="17" key="1">
    <citation type="submission" date="2025-08" db="UniProtKB">
        <authorList>
            <consortium name="RefSeq"/>
        </authorList>
    </citation>
    <scope>IDENTIFICATION</scope>
</reference>
<evidence type="ECO:0000256" key="9">
    <source>
        <dbReference type="RuleBase" id="RU000405"/>
    </source>
</evidence>
<evidence type="ECO:0000256" key="3">
    <source>
        <dbReference type="ARBA" id="ARBA00022692"/>
    </source>
</evidence>
<evidence type="ECO:0000313" key="17">
    <source>
        <dbReference type="RefSeq" id="XP_065659569.1"/>
    </source>
</evidence>
<dbReference type="InterPro" id="IPR001054">
    <property type="entry name" value="A/G_cyclase"/>
</dbReference>
<feature type="compositionally biased region" description="Polar residues" evidence="11">
    <location>
        <begin position="1215"/>
        <end position="1232"/>
    </location>
</feature>
<keyword evidence="13" id="KW-0732">Signal</keyword>
<evidence type="ECO:0000256" key="11">
    <source>
        <dbReference type="SAM" id="MobiDB-lite"/>
    </source>
</evidence>
<dbReference type="InterPro" id="IPR001828">
    <property type="entry name" value="ANF_lig-bd_rcpt"/>
</dbReference>
<dbReference type="Pfam" id="PF00211">
    <property type="entry name" value="Guanylate_cyc"/>
    <property type="match status" value="1"/>
</dbReference>
<dbReference type="PANTHER" id="PTHR11920:SF501">
    <property type="entry name" value="GUANYLATE CYCLASE 32E"/>
    <property type="match status" value="1"/>
</dbReference>
<evidence type="ECO:0000256" key="7">
    <source>
        <dbReference type="ARBA" id="ARBA00023239"/>
    </source>
</evidence>
<dbReference type="SUPFAM" id="SSF55073">
    <property type="entry name" value="Nucleotide cyclase"/>
    <property type="match status" value="1"/>
</dbReference>
<dbReference type="GeneID" id="100214041"/>
<keyword evidence="7 9" id="KW-0456">Lyase</keyword>
<dbReference type="SMART" id="SM00044">
    <property type="entry name" value="CYCc"/>
    <property type="match status" value="1"/>
</dbReference>
<evidence type="ECO:0000256" key="1">
    <source>
        <dbReference type="ARBA" id="ARBA00004479"/>
    </source>
</evidence>
<dbReference type="InterPro" id="IPR011009">
    <property type="entry name" value="Kinase-like_dom_sf"/>
</dbReference>
<keyword evidence="17" id="KW-0675">Receptor</keyword>
<dbReference type="PANTHER" id="PTHR11920">
    <property type="entry name" value="GUANYLYL CYCLASE"/>
    <property type="match status" value="1"/>
</dbReference>
<evidence type="ECO:0000256" key="4">
    <source>
        <dbReference type="ARBA" id="ARBA00022741"/>
    </source>
</evidence>
<feature type="transmembrane region" description="Helical" evidence="12">
    <location>
        <begin position="548"/>
        <end position="570"/>
    </location>
</feature>
<name>A0ABM4CD19_HYDVU</name>
<dbReference type="SUPFAM" id="SSF56112">
    <property type="entry name" value="Protein kinase-like (PK-like)"/>
    <property type="match status" value="1"/>
</dbReference>
<dbReference type="Pfam" id="PF01094">
    <property type="entry name" value="ANF_receptor"/>
    <property type="match status" value="1"/>
</dbReference>
<dbReference type="InterPro" id="IPR050401">
    <property type="entry name" value="Cyclic_nucleotide_synthase"/>
</dbReference>
<evidence type="ECO:0000256" key="12">
    <source>
        <dbReference type="SAM" id="Phobius"/>
    </source>
</evidence>
<feature type="domain" description="Protein kinase" evidence="14">
    <location>
        <begin position="596"/>
        <end position="869"/>
    </location>
</feature>
<feature type="signal peptide" evidence="13">
    <location>
        <begin position="1"/>
        <end position="21"/>
    </location>
</feature>
<dbReference type="SUPFAM" id="SSF53822">
    <property type="entry name" value="Periplasmic binding protein-like I"/>
    <property type="match status" value="1"/>
</dbReference>
<dbReference type="PROSITE" id="PS00452">
    <property type="entry name" value="GUANYLATE_CYCLASE_1"/>
    <property type="match status" value="1"/>
</dbReference>
<gene>
    <name evidence="17" type="primary">LOC100214041</name>
</gene>
<organism evidence="16 17">
    <name type="scientific">Hydra vulgaris</name>
    <name type="common">Hydra</name>
    <name type="synonym">Hydra attenuata</name>
    <dbReference type="NCBI Taxonomy" id="6087"/>
    <lineage>
        <taxon>Eukaryota</taxon>
        <taxon>Metazoa</taxon>
        <taxon>Cnidaria</taxon>
        <taxon>Hydrozoa</taxon>
        <taxon>Hydroidolina</taxon>
        <taxon>Anthoathecata</taxon>
        <taxon>Aplanulata</taxon>
        <taxon>Hydridae</taxon>
        <taxon>Hydra</taxon>
    </lineage>
</organism>
<dbReference type="InterPro" id="IPR029787">
    <property type="entry name" value="Nucleotide_cyclase"/>
</dbReference>
<evidence type="ECO:0000256" key="13">
    <source>
        <dbReference type="SAM" id="SignalP"/>
    </source>
</evidence>
<protein>
    <recommendedName>
        <fullName evidence="2 10">Guanylate cyclase</fullName>
        <ecNumber evidence="2 10">4.6.1.2</ecNumber>
    </recommendedName>
</protein>
<keyword evidence="8 10" id="KW-0141">cGMP biosynthesis</keyword>
<evidence type="ECO:0000259" key="14">
    <source>
        <dbReference type="PROSITE" id="PS50011"/>
    </source>
</evidence>
<dbReference type="CDD" id="cd14042">
    <property type="entry name" value="PK_GC-A_B"/>
    <property type="match status" value="1"/>
</dbReference>
<comment type="subcellular location">
    <subcellularLocation>
        <location evidence="1">Membrane</location>
        <topology evidence="1">Single-pass type I membrane protein</topology>
    </subcellularLocation>
</comment>
<proteinExistence type="inferred from homology"/>
<evidence type="ECO:0000256" key="5">
    <source>
        <dbReference type="ARBA" id="ARBA00022989"/>
    </source>
</evidence>
<dbReference type="PROSITE" id="PS50125">
    <property type="entry name" value="GUANYLATE_CYCLASE_2"/>
    <property type="match status" value="1"/>
</dbReference>
<evidence type="ECO:0000313" key="16">
    <source>
        <dbReference type="Proteomes" id="UP001652625"/>
    </source>
</evidence>
<keyword evidence="3 12" id="KW-0812">Transmembrane</keyword>
<dbReference type="InterPro" id="IPR018297">
    <property type="entry name" value="A/G_cyclase_CS"/>
</dbReference>
<dbReference type="Gene3D" id="3.40.50.2300">
    <property type="match status" value="2"/>
</dbReference>
<comment type="similarity">
    <text evidence="9">Belongs to the adenylyl cyclase class-4/guanylyl cyclase family.</text>
</comment>
<dbReference type="InterPro" id="IPR000719">
    <property type="entry name" value="Prot_kinase_dom"/>
</dbReference>
<feature type="domain" description="Guanylate cyclase" evidence="15">
    <location>
        <begin position="944"/>
        <end position="1073"/>
    </location>
</feature>
<dbReference type="InterPro" id="IPR028082">
    <property type="entry name" value="Peripla_BP_I"/>
</dbReference>
<comment type="catalytic activity">
    <reaction evidence="10">
        <text>GTP = 3',5'-cyclic GMP + diphosphate</text>
        <dbReference type="Rhea" id="RHEA:13665"/>
        <dbReference type="ChEBI" id="CHEBI:33019"/>
        <dbReference type="ChEBI" id="CHEBI:37565"/>
        <dbReference type="ChEBI" id="CHEBI:57746"/>
        <dbReference type="EC" id="4.6.1.2"/>
    </reaction>
</comment>
<evidence type="ECO:0000256" key="2">
    <source>
        <dbReference type="ARBA" id="ARBA00012202"/>
    </source>
</evidence>
<dbReference type="EC" id="4.6.1.2" evidence="2 10"/>